<evidence type="ECO:0000256" key="6">
    <source>
        <dbReference type="SAM" id="MobiDB-lite"/>
    </source>
</evidence>
<dbReference type="GO" id="GO:0005886">
    <property type="term" value="C:plasma membrane"/>
    <property type="evidence" value="ECO:0007669"/>
    <property type="project" value="TreeGrafter"/>
</dbReference>
<comment type="subcellular location">
    <subcellularLocation>
        <location evidence="1">Secreted</location>
        <location evidence="1">Cell wall</location>
    </subcellularLocation>
</comment>
<evidence type="ECO:0000256" key="3">
    <source>
        <dbReference type="ARBA" id="ARBA00022525"/>
    </source>
</evidence>
<dbReference type="InterPro" id="IPR036941">
    <property type="entry name" value="Rcpt_L-dom_sf"/>
</dbReference>
<proteinExistence type="predicted"/>
<evidence type="ECO:0000256" key="1">
    <source>
        <dbReference type="ARBA" id="ARBA00004191"/>
    </source>
</evidence>
<name>A0A9N9GSK1_9GLOM</name>
<keyword evidence="4" id="KW-0732">Signal</keyword>
<dbReference type="OrthoDB" id="536881at2759"/>
<feature type="region of interest" description="Disordered" evidence="6">
    <location>
        <begin position="345"/>
        <end position="369"/>
    </location>
</feature>
<dbReference type="GO" id="GO:0009277">
    <property type="term" value="C:fungal-type cell wall"/>
    <property type="evidence" value="ECO:0007669"/>
    <property type="project" value="TreeGrafter"/>
</dbReference>
<dbReference type="PANTHER" id="PTHR31018:SF3">
    <property type="entry name" value="RECEPTOR PROTEIN-TYROSINE KINASE"/>
    <property type="match status" value="1"/>
</dbReference>
<keyword evidence="2" id="KW-0134">Cell wall</keyword>
<dbReference type="Gene3D" id="3.80.20.20">
    <property type="entry name" value="Receptor L-domain"/>
    <property type="match status" value="2"/>
</dbReference>
<organism evidence="7 8">
    <name type="scientific">Ambispora leptoticha</name>
    <dbReference type="NCBI Taxonomy" id="144679"/>
    <lineage>
        <taxon>Eukaryota</taxon>
        <taxon>Fungi</taxon>
        <taxon>Fungi incertae sedis</taxon>
        <taxon>Mucoromycota</taxon>
        <taxon>Glomeromycotina</taxon>
        <taxon>Glomeromycetes</taxon>
        <taxon>Archaeosporales</taxon>
        <taxon>Ambisporaceae</taxon>
        <taxon>Ambispora</taxon>
    </lineage>
</organism>
<evidence type="ECO:0000256" key="2">
    <source>
        <dbReference type="ARBA" id="ARBA00022512"/>
    </source>
</evidence>
<protein>
    <submittedName>
        <fullName evidence="7">14231_t:CDS:1</fullName>
    </submittedName>
</protein>
<dbReference type="GO" id="GO:0031505">
    <property type="term" value="P:fungal-type cell wall organization"/>
    <property type="evidence" value="ECO:0007669"/>
    <property type="project" value="TreeGrafter"/>
</dbReference>
<gene>
    <name evidence="7" type="ORF">ALEPTO_LOCUS9054</name>
</gene>
<evidence type="ECO:0000256" key="5">
    <source>
        <dbReference type="ARBA" id="ARBA00023180"/>
    </source>
</evidence>
<reference evidence="7" key="1">
    <citation type="submission" date="2021-06" db="EMBL/GenBank/DDBJ databases">
        <authorList>
            <person name="Kallberg Y."/>
            <person name="Tangrot J."/>
            <person name="Rosling A."/>
        </authorList>
    </citation>
    <scope>NUCLEOTIDE SEQUENCE</scope>
    <source>
        <strain evidence="7">FL130A</strain>
    </source>
</reference>
<dbReference type="EMBL" id="CAJVPS010006239">
    <property type="protein sequence ID" value="CAG8623195.1"/>
    <property type="molecule type" value="Genomic_DNA"/>
</dbReference>
<comment type="caution">
    <text evidence="7">The sequence shown here is derived from an EMBL/GenBank/DDBJ whole genome shotgun (WGS) entry which is preliminary data.</text>
</comment>
<sequence>MHAQFTGCNGLLQVQTQADLESLRDCSTFTGTISISNTNLQSLTIPYIQNLRGNIEIQSNPLLANLSCPYLKNATNIVVNNNQGLQSVQFPSLIAASTFNLNNSPLLGSLFFPARLTHVNNIEVTNTGIRNLDGVSEVAINSLTLENNANLRQANIPVLRRAGTINVSGNGGSSFLFLAQNLVEIGQATIRNTASMDFAHLTKVNSNMKLEHNNFESLSIPNLETIGGTLNIASNTQLRSISLPKLNELGSLVITENTCLNKIDGFQNLGRVHKIIDITGNYSAVSFPSLKNVDGGFNSQSRSVDFDCNSLNALRVNIDEKKFYCQSGVYDPRPRPEFMDDILNKESSSNFPKTKNNNRSDSSAPINTI</sequence>
<dbReference type="AlphaFoldDB" id="A0A9N9GSK1"/>
<dbReference type="SUPFAM" id="SSF52058">
    <property type="entry name" value="L domain-like"/>
    <property type="match status" value="2"/>
</dbReference>
<keyword evidence="3" id="KW-0964">Secreted</keyword>
<dbReference type="InterPro" id="IPR051648">
    <property type="entry name" value="CWI-Assembly_Regulator"/>
</dbReference>
<evidence type="ECO:0000313" key="8">
    <source>
        <dbReference type="Proteomes" id="UP000789508"/>
    </source>
</evidence>
<dbReference type="Proteomes" id="UP000789508">
    <property type="component" value="Unassembled WGS sequence"/>
</dbReference>
<keyword evidence="5" id="KW-0325">Glycoprotein</keyword>
<accession>A0A9N9GSK1</accession>
<dbReference type="GO" id="GO:0009986">
    <property type="term" value="C:cell surface"/>
    <property type="evidence" value="ECO:0007669"/>
    <property type="project" value="TreeGrafter"/>
</dbReference>
<feature type="non-terminal residue" evidence="7">
    <location>
        <position position="369"/>
    </location>
</feature>
<evidence type="ECO:0000256" key="4">
    <source>
        <dbReference type="ARBA" id="ARBA00022729"/>
    </source>
</evidence>
<evidence type="ECO:0000313" key="7">
    <source>
        <dbReference type="EMBL" id="CAG8623195.1"/>
    </source>
</evidence>
<keyword evidence="8" id="KW-1185">Reference proteome</keyword>
<dbReference type="PANTHER" id="PTHR31018">
    <property type="entry name" value="SPORULATION-SPECIFIC PROTEIN-RELATED"/>
    <property type="match status" value="1"/>
</dbReference>